<dbReference type="PANTHER" id="PTHR45266">
    <property type="entry name" value="OXALOACETATE DECARBOXYLASE ALPHA CHAIN"/>
    <property type="match status" value="1"/>
</dbReference>
<comment type="pathway">
    <text evidence="2 9">Lipid metabolism; fatty acid biosynthesis.</text>
</comment>
<evidence type="ECO:0000256" key="6">
    <source>
        <dbReference type="ARBA" id="ARBA00023098"/>
    </source>
</evidence>
<dbReference type="Pfam" id="PF00364">
    <property type="entry name" value="Biotin_lipoyl"/>
    <property type="match status" value="1"/>
</dbReference>
<gene>
    <name evidence="11" type="primary">accB</name>
    <name evidence="11" type="ORF">MON41_22475</name>
</gene>
<keyword evidence="12" id="KW-1185">Reference proteome</keyword>
<keyword evidence="5 9" id="KW-0276">Fatty acid metabolism</keyword>
<dbReference type="EMBL" id="JALBUU010000125">
    <property type="protein sequence ID" value="MCI0756408.1"/>
    <property type="molecule type" value="Genomic_DNA"/>
</dbReference>
<organism evidence="11 12">
    <name type="scientific">Teichococcus vastitatis</name>
    <dbReference type="NCBI Taxonomy" id="2307076"/>
    <lineage>
        <taxon>Bacteria</taxon>
        <taxon>Pseudomonadati</taxon>
        <taxon>Pseudomonadota</taxon>
        <taxon>Alphaproteobacteria</taxon>
        <taxon>Acetobacterales</taxon>
        <taxon>Roseomonadaceae</taxon>
        <taxon>Roseomonas</taxon>
    </lineage>
</organism>
<dbReference type="CDD" id="cd06850">
    <property type="entry name" value="biotinyl_domain"/>
    <property type="match status" value="1"/>
</dbReference>
<evidence type="ECO:0000259" key="10">
    <source>
        <dbReference type="PROSITE" id="PS50968"/>
    </source>
</evidence>
<name>A0ABS9WAT1_9PROT</name>
<evidence type="ECO:0000256" key="2">
    <source>
        <dbReference type="ARBA" id="ARBA00005194"/>
    </source>
</evidence>
<evidence type="ECO:0000256" key="5">
    <source>
        <dbReference type="ARBA" id="ARBA00022832"/>
    </source>
</evidence>
<evidence type="ECO:0000313" key="12">
    <source>
        <dbReference type="Proteomes" id="UP001201985"/>
    </source>
</evidence>
<accession>A0ABS9WAT1</accession>
<comment type="caution">
    <text evidence="11">The sequence shown here is derived from an EMBL/GenBank/DDBJ whole genome shotgun (WGS) entry which is preliminary data.</text>
</comment>
<dbReference type="InterPro" id="IPR050709">
    <property type="entry name" value="Biotin_Carboxyl_Carrier/Decarb"/>
</dbReference>
<keyword evidence="6 9" id="KW-0443">Lipid metabolism</keyword>
<feature type="domain" description="Lipoyl-binding" evidence="10">
    <location>
        <begin position="78"/>
        <end position="154"/>
    </location>
</feature>
<protein>
    <recommendedName>
        <fullName evidence="3 9">Biotin carboxyl carrier protein of acetyl-CoA carboxylase</fullName>
    </recommendedName>
</protein>
<dbReference type="SUPFAM" id="SSF51230">
    <property type="entry name" value="Single hybrid motif"/>
    <property type="match status" value="1"/>
</dbReference>
<evidence type="ECO:0000256" key="8">
    <source>
        <dbReference type="ARBA" id="ARBA00023267"/>
    </source>
</evidence>
<keyword evidence="8 9" id="KW-0092">Biotin</keyword>
<reference evidence="11 12" key="1">
    <citation type="submission" date="2022-03" db="EMBL/GenBank/DDBJ databases">
        <title>Complete genome analysis of Roseomonas KG 17.1 : a prolific producer of plant growth promoters.</title>
        <authorList>
            <person name="Saadouli I."/>
            <person name="Najjari A."/>
            <person name="Mosbah A."/>
            <person name="Ouzari H.I."/>
        </authorList>
    </citation>
    <scope>NUCLEOTIDE SEQUENCE [LARGE SCALE GENOMIC DNA]</scope>
    <source>
        <strain evidence="11 12">KG17-1</strain>
    </source>
</reference>
<dbReference type="PROSITE" id="PS50968">
    <property type="entry name" value="BIOTINYL_LIPOYL"/>
    <property type="match status" value="1"/>
</dbReference>
<evidence type="ECO:0000313" key="11">
    <source>
        <dbReference type="EMBL" id="MCI0756408.1"/>
    </source>
</evidence>
<dbReference type="PRINTS" id="PR01071">
    <property type="entry name" value="ACOABIOTINCC"/>
</dbReference>
<dbReference type="GO" id="GO:0003989">
    <property type="term" value="F:acetyl-CoA carboxylase activity"/>
    <property type="evidence" value="ECO:0007669"/>
    <property type="project" value="UniProtKB-EC"/>
</dbReference>
<proteinExistence type="predicted"/>
<sequence>MTGISFGPDAIRALAQILRETDLTEIELADGESRVRVTRSITMAAPMALAAPVAAAPAMAAVAAAPVAAPAEVDASTPGAVTSPMVGVAYLSPEPGSAPFVQLGAKVAAGQTLLLIEAMKTFNQIKAPKAGTVTRILIESGTPVEYGEPLMVVE</sequence>
<dbReference type="Gene3D" id="2.40.50.100">
    <property type="match status" value="1"/>
</dbReference>
<keyword evidence="11" id="KW-0436">Ligase</keyword>
<evidence type="ECO:0000256" key="3">
    <source>
        <dbReference type="ARBA" id="ARBA00017562"/>
    </source>
</evidence>
<dbReference type="NCBIfam" id="TIGR00531">
    <property type="entry name" value="BCCP"/>
    <property type="match status" value="1"/>
</dbReference>
<evidence type="ECO:0000256" key="9">
    <source>
        <dbReference type="RuleBase" id="RU364072"/>
    </source>
</evidence>
<dbReference type="PANTHER" id="PTHR45266:SF3">
    <property type="entry name" value="OXALOACETATE DECARBOXYLASE ALPHA CHAIN"/>
    <property type="match status" value="1"/>
</dbReference>
<evidence type="ECO:0000256" key="1">
    <source>
        <dbReference type="ARBA" id="ARBA00003761"/>
    </source>
</evidence>
<evidence type="ECO:0000256" key="4">
    <source>
        <dbReference type="ARBA" id="ARBA00022516"/>
    </source>
</evidence>
<keyword evidence="4 9" id="KW-0444">Lipid biosynthesis</keyword>
<dbReference type="Proteomes" id="UP001201985">
    <property type="component" value="Unassembled WGS sequence"/>
</dbReference>
<dbReference type="InterPro" id="IPR001249">
    <property type="entry name" value="AcCoA_biotinCC"/>
</dbReference>
<dbReference type="PROSITE" id="PS00188">
    <property type="entry name" value="BIOTIN"/>
    <property type="match status" value="1"/>
</dbReference>
<dbReference type="InterPro" id="IPR001882">
    <property type="entry name" value="Biotin_BS"/>
</dbReference>
<dbReference type="InterPro" id="IPR011053">
    <property type="entry name" value="Single_hybrid_motif"/>
</dbReference>
<keyword evidence="7 9" id="KW-0275">Fatty acid biosynthesis</keyword>
<evidence type="ECO:0000256" key="7">
    <source>
        <dbReference type="ARBA" id="ARBA00023160"/>
    </source>
</evidence>
<dbReference type="InterPro" id="IPR000089">
    <property type="entry name" value="Biotin_lipoyl"/>
</dbReference>
<dbReference type="RefSeq" id="WP_120009687.1">
    <property type="nucleotide sequence ID" value="NZ_JALBUU010000125.1"/>
</dbReference>
<comment type="function">
    <text evidence="1 9">This protein is a component of the acetyl coenzyme A carboxylase complex; first, biotin carboxylase catalyzes the carboxylation of the carrier protein and then the transcarboxylase transfers the carboxyl group to form malonyl-CoA.</text>
</comment>